<evidence type="ECO:0000313" key="2">
    <source>
        <dbReference type="EMBL" id="KAB2580704.1"/>
    </source>
</evidence>
<dbReference type="CDD" id="cd18186">
    <property type="entry name" value="BTB_POZ_ZBTB_KLHL-like"/>
    <property type="match status" value="1"/>
</dbReference>
<accession>A0A5N5DX15</accession>
<dbReference type="Pfam" id="PF00651">
    <property type="entry name" value="BTB"/>
    <property type="match status" value="1"/>
</dbReference>
<evidence type="ECO:0000313" key="3">
    <source>
        <dbReference type="Proteomes" id="UP000325902"/>
    </source>
</evidence>
<protein>
    <recommendedName>
        <fullName evidence="1">BTB domain-containing protein</fullName>
    </recommendedName>
</protein>
<name>A0A5N5DX15_9PEZI</name>
<organism evidence="2 3">
    <name type="scientific">Lasiodiplodia theobromae</name>
    <dbReference type="NCBI Taxonomy" id="45133"/>
    <lineage>
        <taxon>Eukaryota</taxon>
        <taxon>Fungi</taxon>
        <taxon>Dikarya</taxon>
        <taxon>Ascomycota</taxon>
        <taxon>Pezizomycotina</taxon>
        <taxon>Dothideomycetes</taxon>
        <taxon>Dothideomycetes incertae sedis</taxon>
        <taxon>Botryosphaeriales</taxon>
        <taxon>Botryosphaeriaceae</taxon>
        <taxon>Lasiodiplodia</taxon>
    </lineage>
</organism>
<dbReference type="PANTHER" id="PTHR47843:SF2">
    <property type="entry name" value="BTB DOMAIN-CONTAINING PROTEIN"/>
    <property type="match status" value="1"/>
</dbReference>
<dbReference type="InterPro" id="IPR011333">
    <property type="entry name" value="SKP1/BTB/POZ_sf"/>
</dbReference>
<dbReference type="Gene3D" id="3.30.710.10">
    <property type="entry name" value="Potassium Channel Kv1.1, Chain A"/>
    <property type="match status" value="1"/>
</dbReference>
<comment type="caution">
    <text evidence="2">The sequence shown here is derived from an EMBL/GenBank/DDBJ whole genome shotgun (WGS) entry which is preliminary data.</text>
</comment>
<dbReference type="EMBL" id="VCHE01000002">
    <property type="protein sequence ID" value="KAB2580704.1"/>
    <property type="molecule type" value="Genomic_DNA"/>
</dbReference>
<gene>
    <name evidence="2" type="ORF">DBV05_g514</name>
</gene>
<dbReference type="InterPro" id="IPR000210">
    <property type="entry name" value="BTB/POZ_dom"/>
</dbReference>
<sequence length="239" mass="27105">MMSTNHSLMMPPCLSICPVLAKLNDAVPKCDTWGEILRVIVGQGEQQSHFYVHRGVICAVSPCFDAAFNGYFKEAKDNVIYLDEDDSSVFRDFYKWLYTRCLPDLTDPIRLIKLAIFADARIVDALRIAAIDALVENINQYWRIPVWTIPYVYEHTRPNSGLRKLVVDMVLRTQVSIADAGPGVNVPEFVADYNAALHGFSSGERIVSQAIWRNTNRCKYHEHVHDPIGWAPPTRRVGL</sequence>
<dbReference type="SUPFAM" id="SSF54695">
    <property type="entry name" value="POZ domain"/>
    <property type="match status" value="1"/>
</dbReference>
<feature type="domain" description="BTB" evidence="1">
    <location>
        <begin position="35"/>
        <end position="99"/>
    </location>
</feature>
<reference evidence="2 3" key="1">
    <citation type="journal article" date="2019" name="Sci. Rep.">
        <title>A multi-omics analysis of the grapevine pathogen Lasiodiplodia theobromae reveals that temperature affects the expression of virulence- and pathogenicity-related genes.</title>
        <authorList>
            <person name="Felix C."/>
            <person name="Meneses R."/>
            <person name="Goncalves M.F.M."/>
            <person name="Tilleman L."/>
            <person name="Duarte A.S."/>
            <person name="Jorrin-Novo J.V."/>
            <person name="Van de Peer Y."/>
            <person name="Deforce D."/>
            <person name="Van Nieuwerburgh F."/>
            <person name="Esteves A.C."/>
            <person name="Alves A."/>
        </authorList>
    </citation>
    <scope>NUCLEOTIDE SEQUENCE [LARGE SCALE GENOMIC DNA]</scope>
    <source>
        <strain evidence="2 3">LA-SOL3</strain>
    </source>
</reference>
<dbReference type="PROSITE" id="PS50097">
    <property type="entry name" value="BTB"/>
    <property type="match status" value="1"/>
</dbReference>
<evidence type="ECO:0000259" key="1">
    <source>
        <dbReference type="PROSITE" id="PS50097"/>
    </source>
</evidence>
<keyword evidence="3" id="KW-1185">Reference proteome</keyword>
<dbReference type="AlphaFoldDB" id="A0A5N5DX15"/>
<dbReference type="PANTHER" id="PTHR47843">
    <property type="entry name" value="BTB DOMAIN-CONTAINING PROTEIN-RELATED"/>
    <property type="match status" value="1"/>
</dbReference>
<dbReference type="OrthoDB" id="194443at2759"/>
<proteinExistence type="predicted"/>
<dbReference type="Proteomes" id="UP000325902">
    <property type="component" value="Unassembled WGS sequence"/>
</dbReference>